<gene>
    <name evidence="13" type="primary">lpxK</name>
    <name evidence="14" type="ORF">GR170_02050</name>
</gene>
<reference evidence="14 15" key="1">
    <citation type="submission" date="2019-12" db="EMBL/GenBank/DDBJ databases">
        <authorList>
            <person name="Li M."/>
        </authorList>
    </citation>
    <scope>NUCLEOTIDE SEQUENCE [LARGE SCALE GENOMIC DNA]</scope>
    <source>
        <strain evidence="14 15">GBMRC 2024</strain>
    </source>
</reference>
<dbReference type="SUPFAM" id="SSF52540">
    <property type="entry name" value="P-loop containing nucleoside triphosphate hydrolases"/>
    <property type="match status" value="1"/>
</dbReference>
<evidence type="ECO:0000256" key="11">
    <source>
        <dbReference type="ARBA" id="ARBA00023098"/>
    </source>
</evidence>
<keyword evidence="9 13" id="KW-0418">Kinase</keyword>
<dbReference type="InterPro" id="IPR003758">
    <property type="entry name" value="LpxK"/>
</dbReference>
<dbReference type="EC" id="2.7.1.130" evidence="3 13"/>
<dbReference type="Pfam" id="PF02606">
    <property type="entry name" value="LpxK"/>
    <property type="match status" value="1"/>
</dbReference>
<evidence type="ECO:0000256" key="2">
    <source>
        <dbReference type="ARBA" id="ARBA00004870"/>
    </source>
</evidence>
<protein>
    <recommendedName>
        <fullName evidence="4 13">Tetraacyldisaccharide 4'-kinase</fullName>
        <ecNumber evidence="3 13">2.7.1.130</ecNumber>
    </recommendedName>
    <alternativeName>
        <fullName evidence="12 13">Lipid A 4'-kinase</fullName>
    </alternativeName>
</protein>
<evidence type="ECO:0000256" key="6">
    <source>
        <dbReference type="ARBA" id="ARBA00022556"/>
    </source>
</evidence>
<keyword evidence="8 13" id="KW-0547">Nucleotide-binding</keyword>
<keyword evidence="15" id="KW-1185">Reference proteome</keyword>
<evidence type="ECO:0000256" key="3">
    <source>
        <dbReference type="ARBA" id="ARBA00012071"/>
    </source>
</evidence>
<dbReference type="PANTHER" id="PTHR42724:SF1">
    <property type="entry name" value="TETRAACYLDISACCHARIDE 4'-KINASE, MITOCHONDRIAL-RELATED"/>
    <property type="match status" value="1"/>
</dbReference>
<name>A0A6L7FWV6_9RHOB</name>
<dbReference type="Proteomes" id="UP000477911">
    <property type="component" value="Unassembled WGS sequence"/>
</dbReference>
<dbReference type="GO" id="GO:0009029">
    <property type="term" value="F:lipid-A 4'-kinase activity"/>
    <property type="evidence" value="ECO:0007669"/>
    <property type="project" value="UniProtKB-UniRule"/>
</dbReference>
<evidence type="ECO:0000313" key="14">
    <source>
        <dbReference type="EMBL" id="MXN16604.1"/>
    </source>
</evidence>
<evidence type="ECO:0000256" key="8">
    <source>
        <dbReference type="ARBA" id="ARBA00022741"/>
    </source>
</evidence>
<comment type="caution">
    <text evidence="14">The sequence shown here is derived from an EMBL/GenBank/DDBJ whole genome shotgun (WGS) entry which is preliminary data.</text>
</comment>
<comment type="pathway">
    <text evidence="2 13">Glycolipid biosynthesis; lipid IV(A) biosynthesis; lipid IV(A) from (3R)-3-hydroxytetradecanoyl-[acyl-carrier-protein] and UDP-N-acetyl-alpha-D-glucosamine: step 6/6.</text>
</comment>
<dbReference type="InterPro" id="IPR027417">
    <property type="entry name" value="P-loop_NTPase"/>
</dbReference>
<comment type="function">
    <text evidence="1 13">Transfers the gamma-phosphate of ATP to the 4'-position of a tetraacyldisaccharide 1-phosphate intermediate (termed DS-1-P) to form tetraacyldisaccharide 1,4'-bis-phosphate (lipid IVA).</text>
</comment>
<dbReference type="GO" id="GO:0009245">
    <property type="term" value="P:lipid A biosynthetic process"/>
    <property type="evidence" value="ECO:0007669"/>
    <property type="project" value="UniProtKB-UniRule"/>
</dbReference>
<keyword evidence="10 13" id="KW-0067">ATP-binding</keyword>
<organism evidence="14 15">
    <name type="scientific">Pseudooceanicola albus</name>
    <dbReference type="NCBI Taxonomy" id="2692189"/>
    <lineage>
        <taxon>Bacteria</taxon>
        <taxon>Pseudomonadati</taxon>
        <taxon>Pseudomonadota</taxon>
        <taxon>Alphaproteobacteria</taxon>
        <taxon>Rhodobacterales</taxon>
        <taxon>Paracoccaceae</taxon>
        <taxon>Pseudooceanicola</taxon>
    </lineage>
</organism>
<evidence type="ECO:0000256" key="12">
    <source>
        <dbReference type="ARBA" id="ARBA00029757"/>
    </source>
</evidence>
<keyword evidence="11 13" id="KW-0443">Lipid metabolism</keyword>
<evidence type="ECO:0000256" key="7">
    <source>
        <dbReference type="ARBA" id="ARBA00022679"/>
    </source>
</evidence>
<comment type="similarity">
    <text evidence="13">Belongs to the LpxK family.</text>
</comment>
<evidence type="ECO:0000256" key="5">
    <source>
        <dbReference type="ARBA" id="ARBA00022516"/>
    </source>
</evidence>
<evidence type="ECO:0000256" key="1">
    <source>
        <dbReference type="ARBA" id="ARBA00002274"/>
    </source>
</evidence>
<evidence type="ECO:0000256" key="9">
    <source>
        <dbReference type="ARBA" id="ARBA00022777"/>
    </source>
</evidence>
<dbReference type="PANTHER" id="PTHR42724">
    <property type="entry name" value="TETRAACYLDISACCHARIDE 4'-KINASE"/>
    <property type="match status" value="1"/>
</dbReference>
<proteinExistence type="inferred from homology"/>
<sequence>MMQTPAFWFRDPRHPGWRARALAPLGALYARGTARRLARGTPADPGLPVICVGNLNAGGTGKTPTVIDLLMRLSARGLNAHFLSRGHGGTLTGPTRVDPAIHTAAETGDEPLLLAAFAPGWIARDRAEGAHAARAAGADVIVMDDGFQDPALQKALSIIVVDAARGFGNRRCLPAGPLREPVTTGLARADLLLSIGEAPAQQAFAAANPDLPLPRLQARLAPLPTGMDWQGLRSLAFAGIGHPAKFFASLRALGAEVLHEEPLGDHQPLTPALMARLEHDAARLGAQLVTTEKDAVRLPRDWQQKVLTLPVRLAFTDDHPLEAALDRLFPT</sequence>
<evidence type="ECO:0000256" key="13">
    <source>
        <dbReference type="HAMAP-Rule" id="MF_00409"/>
    </source>
</evidence>
<evidence type="ECO:0000256" key="10">
    <source>
        <dbReference type="ARBA" id="ARBA00022840"/>
    </source>
</evidence>
<dbReference type="GO" id="GO:0005524">
    <property type="term" value="F:ATP binding"/>
    <property type="evidence" value="ECO:0007669"/>
    <property type="project" value="UniProtKB-UniRule"/>
</dbReference>
<dbReference type="GO" id="GO:0005886">
    <property type="term" value="C:plasma membrane"/>
    <property type="evidence" value="ECO:0007669"/>
    <property type="project" value="TreeGrafter"/>
</dbReference>
<dbReference type="UniPathway" id="UPA00359">
    <property type="reaction ID" value="UER00482"/>
</dbReference>
<keyword evidence="5 13" id="KW-0444">Lipid biosynthesis</keyword>
<comment type="catalytic activity">
    <reaction evidence="13">
        <text>a lipid A disaccharide + ATP = a lipid IVA + ADP + H(+)</text>
        <dbReference type="Rhea" id="RHEA:67840"/>
        <dbReference type="ChEBI" id="CHEBI:15378"/>
        <dbReference type="ChEBI" id="CHEBI:30616"/>
        <dbReference type="ChEBI" id="CHEBI:176343"/>
        <dbReference type="ChEBI" id="CHEBI:176425"/>
        <dbReference type="ChEBI" id="CHEBI:456216"/>
        <dbReference type="EC" id="2.7.1.130"/>
    </reaction>
</comment>
<feature type="binding site" evidence="13">
    <location>
        <begin position="56"/>
        <end position="63"/>
    </location>
    <ligand>
        <name>ATP</name>
        <dbReference type="ChEBI" id="CHEBI:30616"/>
    </ligand>
</feature>
<evidence type="ECO:0000256" key="4">
    <source>
        <dbReference type="ARBA" id="ARBA00016436"/>
    </source>
</evidence>
<accession>A0A6L7FWV6</accession>
<dbReference type="EMBL" id="WUMU01000001">
    <property type="protein sequence ID" value="MXN16604.1"/>
    <property type="molecule type" value="Genomic_DNA"/>
</dbReference>
<keyword evidence="7 13" id="KW-0808">Transferase</keyword>
<evidence type="ECO:0000313" key="15">
    <source>
        <dbReference type="Proteomes" id="UP000477911"/>
    </source>
</evidence>
<dbReference type="GO" id="GO:0009244">
    <property type="term" value="P:lipopolysaccharide core region biosynthetic process"/>
    <property type="evidence" value="ECO:0007669"/>
    <property type="project" value="TreeGrafter"/>
</dbReference>
<dbReference type="AlphaFoldDB" id="A0A6L7FWV6"/>
<dbReference type="NCBIfam" id="TIGR00682">
    <property type="entry name" value="lpxK"/>
    <property type="match status" value="1"/>
</dbReference>
<keyword evidence="6 13" id="KW-0441">Lipid A biosynthesis</keyword>
<dbReference type="HAMAP" id="MF_00409">
    <property type="entry name" value="LpxK"/>
    <property type="match status" value="1"/>
</dbReference>